<dbReference type="PANTHER" id="PTHR33619">
    <property type="entry name" value="POLYSACCHARIDE EXPORT PROTEIN GFCE-RELATED"/>
    <property type="match status" value="1"/>
</dbReference>
<dbReference type="GO" id="GO:0015288">
    <property type="term" value="F:porin activity"/>
    <property type="evidence" value="ECO:0007669"/>
    <property type="project" value="UniProtKB-KW"/>
</dbReference>
<feature type="domain" description="SLBB" evidence="17">
    <location>
        <begin position="148"/>
        <end position="228"/>
    </location>
</feature>
<dbReference type="GeneID" id="302993839"/>
<evidence type="ECO:0000256" key="12">
    <source>
        <dbReference type="ARBA" id="ARBA00023139"/>
    </source>
</evidence>
<evidence type="ECO:0000256" key="11">
    <source>
        <dbReference type="ARBA" id="ARBA00023136"/>
    </source>
</evidence>
<keyword evidence="4" id="KW-1134">Transmembrane beta strand</keyword>
<protein>
    <submittedName>
        <fullName evidence="18">Polysaccharide export protein</fullName>
    </submittedName>
</protein>
<evidence type="ECO:0000256" key="6">
    <source>
        <dbReference type="ARBA" id="ARBA00022692"/>
    </source>
</evidence>
<keyword evidence="10" id="KW-0626">Porin</keyword>
<dbReference type="GO" id="GO:0009279">
    <property type="term" value="C:cell outer membrane"/>
    <property type="evidence" value="ECO:0007669"/>
    <property type="project" value="UniProtKB-SubCell"/>
</dbReference>
<keyword evidence="5" id="KW-0762">Sugar transport</keyword>
<dbReference type="AlphaFoldDB" id="A0A4Y8VUV5"/>
<evidence type="ECO:0000256" key="14">
    <source>
        <dbReference type="ARBA" id="ARBA00023288"/>
    </source>
</evidence>
<evidence type="ECO:0000313" key="19">
    <source>
        <dbReference type="Proteomes" id="UP000297872"/>
    </source>
</evidence>
<evidence type="ECO:0000256" key="2">
    <source>
        <dbReference type="ARBA" id="ARBA00009450"/>
    </source>
</evidence>
<dbReference type="GO" id="GO:0046930">
    <property type="term" value="C:pore complex"/>
    <property type="evidence" value="ECO:0007669"/>
    <property type="project" value="UniProtKB-KW"/>
</dbReference>
<keyword evidence="9" id="KW-0406">Ion transport</keyword>
<dbReference type="Pfam" id="PF22461">
    <property type="entry name" value="SLBB_2"/>
    <property type="match status" value="1"/>
</dbReference>
<feature type="chain" id="PRO_5021451317" evidence="15">
    <location>
        <begin position="25"/>
        <end position="266"/>
    </location>
</feature>
<keyword evidence="12" id="KW-0564">Palmitate</keyword>
<accession>A0A4Y8VUV5</accession>
<dbReference type="InterPro" id="IPR003715">
    <property type="entry name" value="Poly_export_N"/>
</dbReference>
<evidence type="ECO:0000256" key="13">
    <source>
        <dbReference type="ARBA" id="ARBA00023237"/>
    </source>
</evidence>
<evidence type="ECO:0000256" key="15">
    <source>
        <dbReference type="SAM" id="SignalP"/>
    </source>
</evidence>
<evidence type="ECO:0000256" key="4">
    <source>
        <dbReference type="ARBA" id="ARBA00022452"/>
    </source>
</evidence>
<evidence type="ECO:0000259" key="17">
    <source>
        <dbReference type="Pfam" id="PF22461"/>
    </source>
</evidence>
<keyword evidence="14" id="KW-0449">Lipoprotein</keyword>
<reference evidence="18 19" key="1">
    <citation type="submission" date="2019-02" db="EMBL/GenBank/DDBJ databases">
        <title>Draft Genome Sequence of the Prevotella sp. BCRC 81118, Isolated from Human Feces.</title>
        <authorList>
            <person name="Huang C.-H."/>
        </authorList>
    </citation>
    <scope>NUCLEOTIDE SEQUENCE [LARGE SCALE GENOMIC DNA]</scope>
    <source>
        <strain evidence="18 19">BCRC 81118</strain>
    </source>
</reference>
<feature type="domain" description="Polysaccharide export protein N-terminal" evidence="16">
    <location>
        <begin position="45"/>
        <end position="144"/>
    </location>
</feature>
<dbReference type="PANTHER" id="PTHR33619:SF3">
    <property type="entry name" value="POLYSACCHARIDE EXPORT PROTEIN GFCE-RELATED"/>
    <property type="match status" value="1"/>
</dbReference>
<evidence type="ECO:0000256" key="9">
    <source>
        <dbReference type="ARBA" id="ARBA00023065"/>
    </source>
</evidence>
<proteinExistence type="inferred from homology"/>
<dbReference type="GO" id="GO:0006811">
    <property type="term" value="P:monoatomic ion transport"/>
    <property type="evidence" value="ECO:0007669"/>
    <property type="project" value="UniProtKB-KW"/>
</dbReference>
<evidence type="ECO:0000256" key="1">
    <source>
        <dbReference type="ARBA" id="ARBA00004571"/>
    </source>
</evidence>
<evidence type="ECO:0000259" key="16">
    <source>
        <dbReference type="Pfam" id="PF02563"/>
    </source>
</evidence>
<evidence type="ECO:0000256" key="3">
    <source>
        <dbReference type="ARBA" id="ARBA00022448"/>
    </source>
</evidence>
<dbReference type="EMBL" id="SGVY01000002">
    <property type="protein sequence ID" value="TFH84384.1"/>
    <property type="molecule type" value="Genomic_DNA"/>
</dbReference>
<comment type="similarity">
    <text evidence="2">Belongs to the BexD/CtrA/VexA family.</text>
</comment>
<dbReference type="Proteomes" id="UP000297872">
    <property type="component" value="Unassembled WGS sequence"/>
</dbReference>
<dbReference type="GO" id="GO:0015159">
    <property type="term" value="F:polysaccharide transmembrane transporter activity"/>
    <property type="evidence" value="ECO:0007669"/>
    <property type="project" value="InterPro"/>
</dbReference>
<evidence type="ECO:0000256" key="8">
    <source>
        <dbReference type="ARBA" id="ARBA00023047"/>
    </source>
</evidence>
<evidence type="ECO:0000256" key="10">
    <source>
        <dbReference type="ARBA" id="ARBA00023114"/>
    </source>
</evidence>
<comment type="caution">
    <text evidence="18">The sequence shown here is derived from an EMBL/GenBank/DDBJ whole genome shotgun (WGS) entry which is preliminary data.</text>
</comment>
<keyword evidence="8" id="KW-0625">Polysaccharide transport</keyword>
<evidence type="ECO:0000313" key="18">
    <source>
        <dbReference type="EMBL" id="TFH84384.1"/>
    </source>
</evidence>
<gene>
    <name evidence="18" type="ORF">EXN75_00830</name>
</gene>
<comment type="subcellular location">
    <subcellularLocation>
        <location evidence="1">Cell outer membrane</location>
        <topology evidence="1">Multi-pass membrane protein</topology>
    </subcellularLocation>
</comment>
<feature type="signal peptide" evidence="15">
    <location>
        <begin position="1"/>
        <end position="24"/>
    </location>
</feature>
<name>A0A4Y8VUV5_9BACT</name>
<evidence type="ECO:0000256" key="5">
    <source>
        <dbReference type="ARBA" id="ARBA00022597"/>
    </source>
</evidence>
<dbReference type="InterPro" id="IPR049712">
    <property type="entry name" value="Poly_export"/>
</dbReference>
<keyword evidence="11" id="KW-0472">Membrane</keyword>
<evidence type="ECO:0000256" key="7">
    <source>
        <dbReference type="ARBA" id="ARBA00022729"/>
    </source>
</evidence>
<keyword evidence="13" id="KW-0998">Cell outer membrane</keyword>
<keyword evidence="7 15" id="KW-0732">Signal</keyword>
<dbReference type="Gene3D" id="3.10.560.10">
    <property type="entry name" value="Outer membrane lipoprotein wza domain like"/>
    <property type="match status" value="1"/>
</dbReference>
<keyword evidence="19" id="KW-1185">Reference proteome</keyword>
<dbReference type="PROSITE" id="PS51257">
    <property type="entry name" value="PROKAR_LIPOPROTEIN"/>
    <property type="match status" value="1"/>
</dbReference>
<keyword evidence="3" id="KW-0813">Transport</keyword>
<dbReference type="Pfam" id="PF02563">
    <property type="entry name" value="Poly_export"/>
    <property type="match status" value="1"/>
</dbReference>
<dbReference type="InterPro" id="IPR054765">
    <property type="entry name" value="SLBB_dom"/>
</dbReference>
<organism evidence="18 19">
    <name type="scientific">Segatella hominis</name>
    <dbReference type="NCBI Taxonomy" id="2518605"/>
    <lineage>
        <taxon>Bacteria</taxon>
        <taxon>Pseudomonadati</taxon>
        <taxon>Bacteroidota</taxon>
        <taxon>Bacteroidia</taxon>
        <taxon>Bacteroidales</taxon>
        <taxon>Prevotellaceae</taxon>
        <taxon>Segatella</taxon>
    </lineage>
</organism>
<keyword evidence="6" id="KW-0812">Transmembrane</keyword>
<sequence length="266" mass="28478">MKKLLFAVVVAMTMVLALSSCGSAKQVAYFQNADSVNLAASKVLYDAKIMPKDQLTITVVTTDPKAAAPFNISVGGSVGNDGSLSSSAGSLQGYLVDNHGDIDFPVLGKLHVVGLTKGECEEMIKVRVKKFLAENENPIVTVRMASYRVVVTGEVASPGVVTVPYEKMSVLEAIAKSGDLTLYGKRKNVMLIREDASGQKSIHRLDLTDANLINSPYFYLQQNDIVYVEPNKAKKGGAGLSSNTSFWISLTSSVISIASLVVNILR</sequence>
<dbReference type="RefSeq" id="WP_134842429.1">
    <property type="nucleotide sequence ID" value="NZ_SGVY01000002.1"/>
</dbReference>
<dbReference type="OrthoDB" id="662756at2"/>